<dbReference type="PANTHER" id="PTHR20854:SF4">
    <property type="entry name" value="INOSITOL-1-MONOPHOSPHATASE-RELATED"/>
    <property type="match status" value="1"/>
</dbReference>
<dbReference type="GO" id="GO:0046872">
    <property type="term" value="F:metal ion binding"/>
    <property type="evidence" value="ECO:0007669"/>
    <property type="project" value="UniProtKB-KW"/>
</dbReference>
<dbReference type="GO" id="GO:0008934">
    <property type="term" value="F:inositol monophosphate 1-phosphatase activity"/>
    <property type="evidence" value="ECO:0007669"/>
    <property type="project" value="TreeGrafter"/>
</dbReference>
<feature type="binding site" evidence="1">
    <location>
        <position position="63"/>
    </location>
    <ligand>
        <name>Mg(2+)</name>
        <dbReference type="ChEBI" id="CHEBI:18420"/>
        <label>1</label>
        <note>catalytic</note>
    </ligand>
</feature>
<protein>
    <submittedName>
        <fullName evidence="2">Inositol-1-monophosphatase</fullName>
    </submittedName>
</protein>
<accession>A0A0G0KL72</accession>
<evidence type="ECO:0000256" key="1">
    <source>
        <dbReference type="PIRSR" id="PIRSR600760-2"/>
    </source>
</evidence>
<dbReference type="PANTHER" id="PTHR20854">
    <property type="entry name" value="INOSITOL MONOPHOSPHATASE"/>
    <property type="match status" value="1"/>
</dbReference>
<evidence type="ECO:0000313" key="3">
    <source>
        <dbReference type="Proteomes" id="UP000034333"/>
    </source>
</evidence>
<gene>
    <name evidence="2" type="ORF">US58_C0001G0005</name>
</gene>
<dbReference type="Gene3D" id="3.30.540.10">
    <property type="entry name" value="Fructose-1,6-Bisphosphatase, subunit A, domain 1"/>
    <property type="match status" value="1"/>
</dbReference>
<reference evidence="2 3" key="1">
    <citation type="journal article" date="2015" name="Nature">
        <title>rRNA introns, odd ribosomes, and small enigmatic genomes across a large radiation of phyla.</title>
        <authorList>
            <person name="Brown C.T."/>
            <person name="Hug L.A."/>
            <person name="Thomas B.C."/>
            <person name="Sharon I."/>
            <person name="Castelle C.J."/>
            <person name="Singh A."/>
            <person name="Wilkins M.J."/>
            <person name="Williams K.H."/>
            <person name="Banfield J.F."/>
        </authorList>
    </citation>
    <scope>NUCLEOTIDE SEQUENCE [LARGE SCALE GENOMIC DNA]</scope>
</reference>
<dbReference type="Gene3D" id="3.40.190.80">
    <property type="match status" value="1"/>
</dbReference>
<comment type="cofactor">
    <cofactor evidence="1">
        <name>Mg(2+)</name>
        <dbReference type="ChEBI" id="CHEBI:18420"/>
    </cofactor>
</comment>
<keyword evidence="1" id="KW-0479">Metal-binding</keyword>
<evidence type="ECO:0000313" key="2">
    <source>
        <dbReference type="EMBL" id="KKQ41331.1"/>
    </source>
</evidence>
<comment type="caution">
    <text evidence="2">The sequence shown here is derived from an EMBL/GenBank/DDBJ whole genome shotgun (WGS) entry which is preliminary data.</text>
</comment>
<dbReference type="STRING" id="1619036.US58_C0001G0005"/>
<dbReference type="EMBL" id="LBTN01000001">
    <property type="protein sequence ID" value="KKQ41331.1"/>
    <property type="molecule type" value="Genomic_DNA"/>
</dbReference>
<proteinExistence type="predicted"/>
<dbReference type="GO" id="GO:0006020">
    <property type="term" value="P:inositol metabolic process"/>
    <property type="evidence" value="ECO:0007669"/>
    <property type="project" value="TreeGrafter"/>
</dbReference>
<dbReference type="GO" id="GO:0007165">
    <property type="term" value="P:signal transduction"/>
    <property type="evidence" value="ECO:0007669"/>
    <property type="project" value="TreeGrafter"/>
</dbReference>
<organism evidence="2 3">
    <name type="scientific">Candidatus Magasanikbacteria bacterium GW2011_GWA2_37_8</name>
    <dbReference type="NCBI Taxonomy" id="1619036"/>
    <lineage>
        <taxon>Bacteria</taxon>
        <taxon>Candidatus Magasanikiibacteriota</taxon>
    </lineage>
</organism>
<dbReference type="CDD" id="cd01637">
    <property type="entry name" value="IMPase_like"/>
    <property type="match status" value="1"/>
</dbReference>
<dbReference type="InterPro" id="IPR000760">
    <property type="entry name" value="Inositol_monophosphatase-like"/>
</dbReference>
<feature type="binding site" evidence="1">
    <location>
        <position position="204"/>
    </location>
    <ligand>
        <name>Mg(2+)</name>
        <dbReference type="ChEBI" id="CHEBI:18420"/>
        <label>1</label>
        <note>catalytic</note>
    </ligand>
</feature>
<feature type="binding site" evidence="1">
    <location>
        <position position="81"/>
    </location>
    <ligand>
        <name>Mg(2+)</name>
        <dbReference type="ChEBI" id="CHEBI:18420"/>
        <label>1</label>
        <note>catalytic</note>
    </ligand>
</feature>
<name>A0A0G0KL72_9BACT</name>
<sequence>MEQLYSQIIDYVVKSGKRINQRAGKIKDIGITKQYLTEEDIAIERGIKNLVNKFNPNHTFYAEEENFDFNKARDVWICNPISGTRTFINGLAHYGMAVAHMHNGKVVFSVVYDPSMNQLFTAYKGKGAFLNGERLKIKLVKNNPKVLFHLSIMWKDSGKSQKMFELLTKFELYRNWNSQALSYCHLAKGIYNGLIIFSKDSFPDFAGSLIVKEAGGIFTNLNGEKDIKPSDRVFIAGDKKTYGELKQMVDKIFS</sequence>
<dbReference type="AlphaFoldDB" id="A0A0G0KL72"/>
<dbReference type="SUPFAM" id="SSF56655">
    <property type="entry name" value="Carbohydrate phosphatase"/>
    <property type="match status" value="1"/>
</dbReference>
<dbReference type="Proteomes" id="UP000034333">
    <property type="component" value="Unassembled WGS sequence"/>
</dbReference>
<dbReference type="PRINTS" id="PR00377">
    <property type="entry name" value="IMPHPHTASES"/>
</dbReference>
<dbReference type="Pfam" id="PF00459">
    <property type="entry name" value="Inositol_P"/>
    <property type="match status" value="1"/>
</dbReference>
<keyword evidence="1" id="KW-0460">Magnesium</keyword>